<dbReference type="GO" id="GO:0004197">
    <property type="term" value="F:cysteine-type endopeptidase activity"/>
    <property type="evidence" value="ECO:0007669"/>
    <property type="project" value="InterPro"/>
</dbReference>
<dbReference type="Gene3D" id="3.90.70.20">
    <property type="match status" value="1"/>
</dbReference>
<keyword evidence="3" id="KW-0788">Thiol protease</keyword>
<keyword evidence="2" id="KW-0378">Hydrolase</keyword>
<dbReference type="Pfam" id="PF03543">
    <property type="entry name" value="Peptidase_C58"/>
    <property type="match status" value="1"/>
</dbReference>
<dbReference type="AlphaFoldDB" id="A0A653BBR7"/>
<dbReference type="EMBL" id="LR130779">
    <property type="protein sequence ID" value="VDN66011.1"/>
    <property type="molecule type" value="Genomic_DNA"/>
</dbReference>
<dbReference type="SUPFAM" id="SSF54001">
    <property type="entry name" value="Cysteine proteinases"/>
    <property type="match status" value="1"/>
</dbReference>
<accession>A0A653BBR7</accession>
<evidence type="ECO:0000313" key="4">
    <source>
        <dbReference type="EMBL" id="VDN66011.1"/>
    </source>
</evidence>
<dbReference type="GO" id="GO:0006508">
    <property type="term" value="P:proteolysis"/>
    <property type="evidence" value="ECO:0007669"/>
    <property type="project" value="UniProtKB-KW"/>
</dbReference>
<dbReference type="InterPro" id="IPR038765">
    <property type="entry name" value="Papain-like_cys_pep_sf"/>
</dbReference>
<dbReference type="InterPro" id="IPR006473">
    <property type="entry name" value="Peptidase_C58_Yopt"/>
</dbReference>
<protein>
    <submittedName>
        <fullName evidence="4">Uncharacterized protein</fullName>
    </submittedName>
</protein>
<sequence length="229" mass="25903">MVWKVFDYDQENTINGSQALAPYGDGACLALSMKWCALRKRRASSLKYENSVSTELQKQEIAAWMNTVQDAVLQDLALNNGFKYSDLQGIPISSVDNTKGKINNMRAYANRLEKMSQWARTQGMSLLDDKVGFSNNMQAAAWTSELTNAAFRLSAPPVLGVIGLSGADEGHAFAYEYTRDGGYDRISFFDPNYGEYRGTSLVEFTHWLLQHVVSHYSDLDEHWWVVQFR</sequence>
<evidence type="ECO:0000256" key="3">
    <source>
        <dbReference type="ARBA" id="ARBA00022807"/>
    </source>
</evidence>
<name>A0A653BBR7_ECTOL</name>
<proteinExistence type="predicted"/>
<evidence type="ECO:0000256" key="2">
    <source>
        <dbReference type="ARBA" id="ARBA00022801"/>
    </source>
</evidence>
<gene>
    <name evidence="4" type="ORF">POT9AD_5036</name>
</gene>
<keyword evidence="1" id="KW-0645">Protease</keyword>
<organism evidence="4">
    <name type="scientific">Ectopseudomonas oleovorans</name>
    <name type="common">Pseudomonas oleovorans</name>
    <dbReference type="NCBI Taxonomy" id="301"/>
    <lineage>
        <taxon>Bacteria</taxon>
        <taxon>Pseudomonadati</taxon>
        <taxon>Pseudomonadota</taxon>
        <taxon>Gammaproteobacteria</taxon>
        <taxon>Pseudomonadales</taxon>
        <taxon>Pseudomonadaceae</taxon>
        <taxon>Ectopseudomonas</taxon>
    </lineage>
</organism>
<reference evidence="4" key="1">
    <citation type="submission" date="2018-11" db="EMBL/GenBank/DDBJ databases">
        <authorList>
            <consortium name="Genoscope - CEA"/>
            <person name="William W."/>
        </authorList>
    </citation>
    <scope>NUCLEOTIDE SEQUENCE [LARGE SCALE GENOMIC DNA]</scope>
    <source>
        <strain evidence="4">T9AD</strain>
    </source>
</reference>
<evidence type="ECO:0000256" key="1">
    <source>
        <dbReference type="ARBA" id="ARBA00022670"/>
    </source>
</evidence>